<dbReference type="KEGG" id="taqu:KDW03_04865"/>
<dbReference type="SUPFAM" id="SSF57716">
    <property type="entry name" value="Glucocorticoid receptor-like (DNA-binding domain)"/>
    <property type="match status" value="1"/>
</dbReference>
<keyword evidence="1" id="KW-0479">Metal-binding</keyword>
<sequence>MTQERLEYFKKRLEEMRDSLLEDIRTETVEEMNPFETDGDVIDEAEVLSTASLVEGLSRTQKRMLEEILKALQRIENGVYGKCIVCGEEIDEERLDAIPYAEKCRKHM</sequence>
<keyword evidence="2" id="KW-0863">Zinc-finger</keyword>
<keyword evidence="7" id="KW-1185">Reference proteome</keyword>
<dbReference type="AlphaFoldDB" id="A0AAX3BFQ6"/>
<dbReference type="InterPro" id="IPR037187">
    <property type="entry name" value="DnaK_N"/>
</dbReference>
<protein>
    <submittedName>
        <fullName evidence="6">TraR/DksA family transcriptional regulator</fullName>
    </submittedName>
</protein>
<reference evidence="6" key="1">
    <citation type="submission" date="2021-04" db="EMBL/GenBank/DDBJ databases">
        <authorList>
            <person name="Postec A."/>
        </authorList>
    </citation>
    <scope>NUCLEOTIDE SEQUENCE</scope>
    <source>
        <strain evidence="6">F1F22</strain>
    </source>
</reference>
<dbReference type="Gene3D" id="1.20.120.910">
    <property type="entry name" value="DksA, coiled-coil domain"/>
    <property type="match status" value="1"/>
</dbReference>
<dbReference type="PANTHER" id="PTHR33823">
    <property type="entry name" value="RNA POLYMERASE-BINDING TRANSCRIPTION FACTOR DKSA-RELATED"/>
    <property type="match status" value="1"/>
</dbReference>
<keyword evidence="3" id="KW-0862">Zinc</keyword>
<dbReference type="Pfam" id="PF01258">
    <property type="entry name" value="zf-dskA_traR"/>
    <property type="match status" value="1"/>
</dbReference>
<evidence type="ECO:0000313" key="6">
    <source>
        <dbReference type="EMBL" id="URA11130.1"/>
    </source>
</evidence>
<feature type="domain" description="Zinc finger DksA/TraR C4-type" evidence="5">
    <location>
        <begin position="79"/>
        <end position="105"/>
    </location>
</feature>
<accession>A0AAX3BFQ6</accession>
<reference evidence="6" key="2">
    <citation type="submission" date="2022-06" db="EMBL/GenBank/DDBJ databases">
        <title>Thermospira aquatica gen. nov., sp. nov.</title>
        <authorList>
            <person name="Ben Ali Gam Z."/>
            <person name="Labat M."/>
        </authorList>
    </citation>
    <scope>NUCLEOTIDE SEQUENCE</scope>
    <source>
        <strain evidence="6">F1F22</strain>
    </source>
</reference>
<organism evidence="6 7">
    <name type="scientific">Thermospira aquatica</name>
    <dbReference type="NCBI Taxonomy" id="2828656"/>
    <lineage>
        <taxon>Bacteria</taxon>
        <taxon>Pseudomonadati</taxon>
        <taxon>Spirochaetota</taxon>
        <taxon>Spirochaetia</taxon>
        <taxon>Brevinematales</taxon>
        <taxon>Thermospiraceae</taxon>
        <taxon>Thermospira</taxon>
    </lineage>
</organism>
<evidence type="ECO:0000256" key="4">
    <source>
        <dbReference type="PROSITE-ProRule" id="PRU00510"/>
    </source>
</evidence>
<name>A0AAX3BFQ6_9SPIR</name>
<dbReference type="RefSeq" id="WP_271436265.1">
    <property type="nucleotide sequence ID" value="NZ_CP073355.1"/>
</dbReference>
<dbReference type="InterPro" id="IPR000962">
    <property type="entry name" value="Znf_DskA_TraR"/>
</dbReference>
<dbReference type="EMBL" id="CP073355">
    <property type="protein sequence ID" value="URA11130.1"/>
    <property type="molecule type" value="Genomic_DNA"/>
</dbReference>
<dbReference type="PANTHER" id="PTHR33823:SF4">
    <property type="entry name" value="GENERAL STRESS PROTEIN 16O"/>
    <property type="match status" value="1"/>
</dbReference>
<comment type="caution">
    <text evidence="4">Lacks conserved residue(s) required for the propagation of feature annotation.</text>
</comment>
<gene>
    <name evidence="6" type="ORF">KDW03_04865</name>
</gene>
<evidence type="ECO:0000313" key="7">
    <source>
        <dbReference type="Proteomes" id="UP001056539"/>
    </source>
</evidence>
<evidence type="ECO:0000256" key="2">
    <source>
        <dbReference type="ARBA" id="ARBA00022771"/>
    </source>
</evidence>
<dbReference type="GO" id="GO:0008270">
    <property type="term" value="F:zinc ion binding"/>
    <property type="evidence" value="ECO:0007669"/>
    <property type="project" value="UniProtKB-KW"/>
</dbReference>
<evidence type="ECO:0000256" key="1">
    <source>
        <dbReference type="ARBA" id="ARBA00022723"/>
    </source>
</evidence>
<dbReference type="Proteomes" id="UP001056539">
    <property type="component" value="Chromosome"/>
</dbReference>
<dbReference type="PROSITE" id="PS51128">
    <property type="entry name" value="ZF_DKSA_2"/>
    <property type="match status" value="1"/>
</dbReference>
<evidence type="ECO:0000256" key="3">
    <source>
        <dbReference type="ARBA" id="ARBA00022833"/>
    </source>
</evidence>
<evidence type="ECO:0000259" key="5">
    <source>
        <dbReference type="Pfam" id="PF01258"/>
    </source>
</evidence>
<dbReference type="SUPFAM" id="SSF109635">
    <property type="entry name" value="DnaK suppressor protein DksA, alpha-hairpin domain"/>
    <property type="match status" value="1"/>
</dbReference>
<proteinExistence type="predicted"/>